<evidence type="ECO:0000256" key="3">
    <source>
        <dbReference type="ARBA" id="ARBA00035643"/>
    </source>
</evidence>
<evidence type="ECO:0000313" key="5">
    <source>
        <dbReference type="Proteomes" id="UP001629745"/>
    </source>
</evidence>
<keyword evidence="5" id="KW-1185">Reference proteome</keyword>
<proteinExistence type="inferred from homology"/>
<gene>
    <name evidence="4" type="ORF">ABEU20_001014</name>
</gene>
<comment type="caution">
    <text evidence="4">The sequence shown here is derived from an EMBL/GenBank/DDBJ whole genome shotgun (WGS) entry which is preliminary data.</text>
</comment>
<evidence type="ECO:0000256" key="1">
    <source>
        <dbReference type="ARBA" id="ARBA00022987"/>
    </source>
</evidence>
<sequence>MTTPDDGVWVYAVTTEEPFPGGISGIRGVAGEELRTVTGSGFAAVVGTVRLDVFGEEALRRNLEDLDWLSETARRHDAVVAAICAGGATVPLRLATVYFDDDRVRTMLRDNADQLGEALEQITDRSEWGVRAYLDRPRTEARDTADKPNRPSGTAYLMQRRAKVAAREEAESAAGRRADELFAELARWAVAGVRQPPSPPDLSTRRSLEILNASFLVDNDHHRDFVTAVEHLGERLDDVEVTLTGPWPPYSFTSVEAGVR</sequence>
<comment type="subcellular location">
    <subcellularLocation>
        <location evidence="2">Gas vesicle</location>
    </subcellularLocation>
</comment>
<keyword evidence="1" id="KW-0304">Gas vesicle</keyword>
<dbReference type="RefSeq" id="WP_420163013.1">
    <property type="nucleotide sequence ID" value="NZ_JBDLNV010000001.1"/>
</dbReference>
<name>A0ABW9FAU9_9NOCA</name>
<protein>
    <submittedName>
        <fullName evidence="4">GvpL/GvpF family gas vesicle protein</fullName>
    </submittedName>
</protein>
<evidence type="ECO:0000256" key="2">
    <source>
        <dbReference type="ARBA" id="ARBA00035108"/>
    </source>
</evidence>
<dbReference type="Pfam" id="PF06386">
    <property type="entry name" value="GvpL_GvpF"/>
    <property type="match status" value="1"/>
</dbReference>
<comment type="similarity">
    <text evidence="3">Belongs to the gas vesicle GvpF/GvpL family.</text>
</comment>
<accession>A0ABW9FAU9</accession>
<dbReference type="PANTHER" id="PTHR36852:SF1">
    <property type="entry name" value="PROTEIN GVPL 2"/>
    <property type="match status" value="1"/>
</dbReference>
<reference evidence="4 5" key="1">
    <citation type="submission" date="2023-11" db="EMBL/GenBank/DDBJ databases">
        <authorList>
            <person name="Val-Calvo J."/>
            <person name="Scortti M."/>
            <person name="Vazquez-Boland J."/>
        </authorList>
    </citation>
    <scope>NUCLEOTIDE SEQUENCE [LARGE SCALE GENOMIC DNA]</scope>
    <source>
        <strain evidence="4 5">PAM 2766</strain>
    </source>
</reference>
<organism evidence="4 5">
    <name type="scientific">Rhodococcus parequi</name>
    <dbReference type="NCBI Taxonomy" id="3137122"/>
    <lineage>
        <taxon>Bacteria</taxon>
        <taxon>Bacillati</taxon>
        <taxon>Actinomycetota</taxon>
        <taxon>Actinomycetes</taxon>
        <taxon>Mycobacteriales</taxon>
        <taxon>Nocardiaceae</taxon>
        <taxon>Rhodococcus</taxon>
    </lineage>
</organism>
<dbReference type="InterPro" id="IPR009430">
    <property type="entry name" value="GvpL/GvpF"/>
</dbReference>
<dbReference type="PANTHER" id="PTHR36852">
    <property type="entry name" value="PROTEIN GVPL 2"/>
    <property type="match status" value="1"/>
</dbReference>
<dbReference type="EMBL" id="JBDLNV010000001">
    <property type="protein sequence ID" value="MFM1722459.1"/>
    <property type="molecule type" value="Genomic_DNA"/>
</dbReference>
<dbReference type="Proteomes" id="UP001629745">
    <property type="component" value="Unassembled WGS sequence"/>
</dbReference>
<evidence type="ECO:0000313" key="4">
    <source>
        <dbReference type="EMBL" id="MFM1722459.1"/>
    </source>
</evidence>